<dbReference type="PANTHER" id="PTHR24171">
    <property type="entry name" value="ANKYRIN REPEAT DOMAIN-CONTAINING PROTEIN 39-RELATED"/>
    <property type="match status" value="1"/>
</dbReference>
<feature type="repeat" description="ANK" evidence="3">
    <location>
        <begin position="120"/>
        <end position="152"/>
    </location>
</feature>
<gene>
    <name evidence="5" type="ORF">IX38_04380</name>
</gene>
<keyword evidence="1" id="KW-0677">Repeat</keyword>
<keyword evidence="4" id="KW-0732">Signal</keyword>
<evidence type="ECO:0000256" key="3">
    <source>
        <dbReference type="PROSITE-ProRule" id="PRU00023"/>
    </source>
</evidence>
<dbReference type="PROSITE" id="PS50297">
    <property type="entry name" value="ANK_REP_REGION"/>
    <property type="match status" value="2"/>
</dbReference>
<dbReference type="RefSeq" id="WP_034702057.1">
    <property type="nucleotide sequence ID" value="NZ_JPRO01000002.1"/>
</dbReference>
<dbReference type="Pfam" id="PF12796">
    <property type="entry name" value="Ank_2"/>
    <property type="match status" value="1"/>
</dbReference>
<dbReference type="Gene3D" id="1.25.40.20">
    <property type="entry name" value="Ankyrin repeat-containing domain"/>
    <property type="match status" value="1"/>
</dbReference>
<keyword evidence="6" id="KW-1185">Reference proteome</keyword>
<name>A0A085ZW71_9FLAO</name>
<evidence type="ECO:0000256" key="2">
    <source>
        <dbReference type="ARBA" id="ARBA00023043"/>
    </source>
</evidence>
<protein>
    <submittedName>
        <fullName evidence="5">Ankyrin</fullName>
    </submittedName>
</protein>
<dbReference type="EMBL" id="JPRO01000002">
    <property type="protein sequence ID" value="KFF08685.1"/>
    <property type="molecule type" value="Genomic_DNA"/>
</dbReference>
<dbReference type="SMART" id="SM00248">
    <property type="entry name" value="ANK"/>
    <property type="match status" value="3"/>
</dbReference>
<dbReference type="AlphaFoldDB" id="A0A085ZW71"/>
<comment type="caution">
    <text evidence="5">The sequence shown here is derived from an EMBL/GenBank/DDBJ whole genome shotgun (WGS) entry which is preliminary data.</text>
</comment>
<dbReference type="Proteomes" id="UP000028703">
    <property type="component" value="Unassembled WGS sequence"/>
</dbReference>
<reference evidence="5 6" key="1">
    <citation type="submission" date="2014-07" db="EMBL/GenBank/DDBJ databases">
        <title>Genome of Chryseobacterium luteum DSM 18605.</title>
        <authorList>
            <person name="Stropko S.J."/>
            <person name="Pipes S.E."/>
            <person name="Newman J.D."/>
        </authorList>
    </citation>
    <scope>NUCLEOTIDE SEQUENCE [LARGE SCALE GENOMIC DNA]</scope>
    <source>
        <strain evidence="5 6">DSM 18605</strain>
    </source>
</reference>
<dbReference type="InterPro" id="IPR002110">
    <property type="entry name" value="Ankyrin_rpt"/>
</dbReference>
<organism evidence="5 6">
    <name type="scientific">Chryseobacterium luteum</name>
    <dbReference type="NCBI Taxonomy" id="421531"/>
    <lineage>
        <taxon>Bacteria</taxon>
        <taxon>Pseudomonadati</taxon>
        <taxon>Bacteroidota</taxon>
        <taxon>Flavobacteriia</taxon>
        <taxon>Flavobacteriales</taxon>
        <taxon>Weeksellaceae</taxon>
        <taxon>Chryseobacterium group</taxon>
        <taxon>Chryseobacterium</taxon>
    </lineage>
</organism>
<feature type="repeat" description="ANK" evidence="3">
    <location>
        <begin position="55"/>
        <end position="87"/>
    </location>
</feature>
<evidence type="ECO:0000256" key="4">
    <source>
        <dbReference type="SAM" id="SignalP"/>
    </source>
</evidence>
<evidence type="ECO:0000313" key="6">
    <source>
        <dbReference type="Proteomes" id="UP000028703"/>
    </source>
</evidence>
<sequence>MKNIIFIISLFLTFSAMSAQEKAKSIFDIARSGTVAEVKDLMKQDPDIINKTNESGFSPLILACYRGNMEVADFLMDKVKDINYNSSMGTALMAVVYKGDLALTQKLLDNKSDINTADSQGTTPLIFASKLGNIEMVKLLVKNKADKNIKDKQGNTAFDYAVLSKITKLINELKN</sequence>
<dbReference type="InterPro" id="IPR036770">
    <property type="entry name" value="Ankyrin_rpt-contain_sf"/>
</dbReference>
<dbReference type="STRING" id="421531.IX38_04380"/>
<feature type="signal peptide" evidence="4">
    <location>
        <begin position="1"/>
        <end position="18"/>
    </location>
</feature>
<dbReference type="SUPFAM" id="SSF48403">
    <property type="entry name" value="Ankyrin repeat"/>
    <property type="match status" value="1"/>
</dbReference>
<dbReference type="Pfam" id="PF13637">
    <property type="entry name" value="Ank_4"/>
    <property type="match status" value="1"/>
</dbReference>
<dbReference type="eggNOG" id="COG0666">
    <property type="taxonomic scope" value="Bacteria"/>
</dbReference>
<dbReference type="PROSITE" id="PS50088">
    <property type="entry name" value="ANK_REPEAT"/>
    <property type="match status" value="2"/>
</dbReference>
<feature type="chain" id="PRO_5001801774" evidence="4">
    <location>
        <begin position="19"/>
        <end position="175"/>
    </location>
</feature>
<evidence type="ECO:0000256" key="1">
    <source>
        <dbReference type="ARBA" id="ARBA00022737"/>
    </source>
</evidence>
<accession>A0A085ZW71</accession>
<keyword evidence="2 3" id="KW-0040">ANK repeat</keyword>
<evidence type="ECO:0000313" key="5">
    <source>
        <dbReference type="EMBL" id="KFF08685.1"/>
    </source>
</evidence>
<dbReference type="OrthoDB" id="5657095at2"/>
<proteinExistence type="predicted"/>